<feature type="region of interest" description="Disordered" evidence="1">
    <location>
        <begin position="213"/>
        <end position="239"/>
    </location>
</feature>
<evidence type="ECO:0000256" key="1">
    <source>
        <dbReference type="SAM" id="MobiDB-lite"/>
    </source>
</evidence>
<accession>A0A9W4FIQ0</accession>
<dbReference type="RefSeq" id="WP_163738823.1">
    <property type="nucleotide sequence ID" value="NZ_AP022602.1"/>
</dbReference>
<name>A0A9W4FIQ0_9MYCO</name>
<geneLocation type="plasmid" evidence="3 4">
    <name>pJCM6399</name>
</geneLocation>
<dbReference type="Proteomes" id="UP000465785">
    <property type="component" value="Plasmid pJCM6399"/>
</dbReference>
<evidence type="ECO:0000313" key="3">
    <source>
        <dbReference type="EMBL" id="BBY96416.1"/>
    </source>
</evidence>
<organism evidence="3 4">
    <name type="scientific">Mycobacterium gallinarum</name>
    <dbReference type="NCBI Taxonomy" id="39689"/>
    <lineage>
        <taxon>Bacteria</taxon>
        <taxon>Bacillati</taxon>
        <taxon>Actinomycetota</taxon>
        <taxon>Actinomycetes</taxon>
        <taxon>Mycobacteriales</taxon>
        <taxon>Mycobacteriaceae</taxon>
        <taxon>Mycobacterium</taxon>
    </lineage>
</organism>
<dbReference type="Pfam" id="PF26571">
    <property type="entry name" value="VldE"/>
    <property type="match status" value="1"/>
</dbReference>
<keyword evidence="3" id="KW-0614">Plasmid</keyword>
<dbReference type="EMBL" id="AP022602">
    <property type="protein sequence ID" value="BBY96416.1"/>
    <property type="molecule type" value="Genomic_DNA"/>
</dbReference>
<keyword evidence="4" id="KW-1185">Reference proteome</keyword>
<dbReference type="InterPro" id="IPR058593">
    <property type="entry name" value="ARB_07466-like_C"/>
</dbReference>
<evidence type="ECO:0000259" key="2">
    <source>
        <dbReference type="Pfam" id="PF26571"/>
    </source>
</evidence>
<gene>
    <name evidence="3" type="ORF">MGALJ_60850</name>
</gene>
<proteinExistence type="predicted"/>
<feature type="domain" description="ARB-07466-like C-terminal" evidence="2">
    <location>
        <begin position="242"/>
        <end position="345"/>
    </location>
</feature>
<dbReference type="KEGG" id="mgau:MGALJ_60850"/>
<protein>
    <recommendedName>
        <fullName evidence="2">ARB-07466-like C-terminal domain-containing protein</fullName>
    </recommendedName>
</protein>
<sequence length="360" mass="36490">MSLQGLVDATATALGGARELYGQAAQASGLPSTSGLQSLKTDLRASVDTVPATWRGAGGEGYKLTGGNGVAALDNVVGADARVGPQVVAASNESRDGRSGMNGVVSDTRAGVNAIAPSTDTPAGKTVLVNHLEGQLDRAKTLLTQSEQRNIAMANMIRAAGGGYGGRPMAGGMPMGGGMGMPMGAMGGGSPMSALGGLDGLGGLFTPIAKTGRTGRSPSGQPGAANAVPGMPGLDRPGLANESRLQKYTRRLSRAITAAFPEITDIGGYRPDALKWHPSGLAIDVMIPQWDTPGGKALGDRVVQFVQAHAQELGLDHAIWRQTQHNADGSSSGMSDLGSANANHFNHVHIASIGGGYSGY</sequence>
<reference evidence="3 4" key="1">
    <citation type="journal article" date="2019" name="Emerg. Microbes Infect.">
        <title>Comprehensive subspecies identification of 175 nontuberculous mycobacteria species based on 7547 genomic profiles.</title>
        <authorList>
            <person name="Matsumoto Y."/>
            <person name="Kinjo T."/>
            <person name="Motooka D."/>
            <person name="Nabeya D."/>
            <person name="Jung N."/>
            <person name="Uechi K."/>
            <person name="Horii T."/>
            <person name="Iida T."/>
            <person name="Fujita J."/>
            <person name="Nakamura S."/>
        </authorList>
    </citation>
    <scope>NUCLEOTIDE SEQUENCE [LARGE SCALE GENOMIC DNA]</scope>
    <source>
        <strain evidence="3 4">JCM 6399</strain>
        <plasmid evidence="3">pJCM6399</plasmid>
    </source>
</reference>
<dbReference type="AlphaFoldDB" id="A0A9W4FIQ0"/>
<evidence type="ECO:0000313" key="4">
    <source>
        <dbReference type="Proteomes" id="UP000465785"/>
    </source>
</evidence>